<evidence type="ECO:0000313" key="1">
    <source>
        <dbReference type="EMBL" id="QBK89298.1"/>
    </source>
</evidence>
<proteinExistence type="predicted"/>
<sequence>MLNNTIGTQIIGHSSRLPYDKCAYDDQLQESVGPLLYQLQPYATNSCSACLSVFGPRPSSGPRSHGVSSTVGHRQAPSQDLVDVESILQNRNVIASRCKDGKVNDIDVTRFTLQHARICSDFLDPLSTKLTHPQQNYRGMTINRFFNLPRQAQANIFYDFAINTKLEAKDNYRERIPQLKYYNHAPPTLKGKNVPCKFSCQFNCPGSSQYHVHQ</sequence>
<reference evidence="1" key="1">
    <citation type="journal article" date="2019" name="MBio">
        <title>Virus Genomes from Deep Sea Sediments Expand the Ocean Megavirome and Support Independent Origins of Viral Gigantism.</title>
        <authorList>
            <person name="Backstrom D."/>
            <person name="Yutin N."/>
            <person name="Jorgensen S.L."/>
            <person name="Dharamshi J."/>
            <person name="Homa F."/>
            <person name="Zaremba-Niedwiedzka K."/>
            <person name="Spang A."/>
            <person name="Wolf Y.I."/>
            <person name="Koonin E.V."/>
            <person name="Ettema T.J."/>
        </authorList>
    </citation>
    <scope>NUCLEOTIDE SEQUENCE</scope>
</reference>
<gene>
    <name evidence="1" type="ORF">LCMiAC02_03930</name>
</gene>
<protein>
    <submittedName>
        <fullName evidence="1">Uncharacterized protein</fullName>
    </submittedName>
</protein>
<dbReference type="EMBL" id="MK500412">
    <property type="protein sequence ID" value="QBK89298.1"/>
    <property type="molecule type" value="Genomic_DNA"/>
</dbReference>
<accession>A0A4D5XF23</accession>
<name>A0A4D5XF23_9VIRU</name>
<organism evidence="1">
    <name type="scientific">Mimivirus LCMiAC02</name>
    <dbReference type="NCBI Taxonomy" id="2506609"/>
    <lineage>
        <taxon>Viruses</taxon>
        <taxon>Varidnaviria</taxon>
        <taxon>Bamfordvirae</taxon>
        <taxon>Nucleocytoviricota</taxon>
        <taxon>Megaviricetes</taxon>
        <taxon>Imitervirales</taxon>
        <taxon>Mimiviridae</taxon>
        <taxon>Klosneuvirinae</taxon>
    </lineage>
</organism>